<gene>
    <name evidence="1" type="ORF">PRK78_006484</name>
</gene>
<protein>
    <submittedName>
        <fullName evidence="1">Uncharacterized protein</fullName>
    </submittedName>
</protein>
<dbReference type="Proteomes" id="UP001219355">
    <property type="component" value="Chromosome 4"/>
</dbReference>
<evidence type="ECO:0000313" key="2">
    <source>
        <dbReference type="Proteomes" id="UP001219355"/>
    </source>
</evidence>
<proteinExistence type="predicted"/>
<accession>A0AAF0DQB1</accession>
<sequence length="91" mass="10490">MEDEIFKVCVWRFKRLAIKVPCVVMGIQGVTLPSVNSKNKAVKRPTYWREPRSHDEGKRITDVEFYVEEVVGPGREKHSVKTRVGTEESKS</sequence>
<evidence type="ECO:0000313" key="1">
    <source>
        <dbReference type="EMBL" id="WEW60995.1"/>
    </source>
</evidence>
<dbReference type="AlphaFoldDB" id="A0AAF0DQB1"/>
<organism evidence="1 2">
    <name type="scientific">Emydomyces testavorans</name>
    <dbReference type="NCBI Taxonomy" id="2070801"/>
    <lineage>
        <taxon>Eukaryota</taxon>
        <taxon>Fungi</taxon>
        <taxon>Dikarya</taxon>
        <taxon>Ascomycota</taxon>
        <taxon>Pezizomycotina</taxon>
        <taxon>Eurotiomycetes</taxon>
        <taxon>Eurotiomycetidae</taxon>
        <taxon>Onygenales</taxon>
        <taxon>Nannizziopsiaceae</taxon>
        <taxon>Emydomyces</taxon>
    </lineage>
</organism>
<name>A0AAF0DQB1_9EURO</name>
<keyword evidence="2" id="KW-1185">Reference proteome</keyword>
<reference evidence="1" key="1">
    <citation type="submission" date="2023-03" db="EMBL/GenBank/DDBJ databases">
        <title>Emydomyces testavorans Genome Sequence.</title>
        <authorList>
            <person name="Hoyer L."/>
        </authorList>
    </citation>
    <scope>NUCLEOTIDE SEQUENCE</scope>
    <source>
        <strain evidence="1">16-2883</strain>
    </source>
</reference>
<dbReference type="EMBL" id="CP120630">
    <property type="protein sequence ID" value="WEW60995.1"/>
    <property type="molecule type" value="Genomic_DNA"/>
</dbReference>